<accession>A0A9N7TGN7</accession>
<gene>
    <name evidence="2" type="ORF">PLEPLA_LOCUS273</name>
</gene>
<evidence type="ECO:0000313" key="3">
    <source>
        <dbReference type="Proteomes" id="UP001153269"/>
    </source>
</evidence>
<dbReference type="Proteomes" id="UP001153269">
    <property type="component" value="Unassembled WGS sequence"/>
</dbReference>
<evidence type="ECO:0000313" key="2">
    <source>
        <dbReference type="EMBL" id="CAB1412580.1"/>
    </source>
</evidence>
<proteinExistence type="predicted"/>
<sequence length="111" mass="12895">MPAWPSPTRPRALYSARFVHSREATNRQNRATASPARRRSTSQSFQLNMWLHMSQLTEQEKLEKSEVHEKLSEALGEEVPRQRRRPYLSVLVKTEKHTLALTLKAELKSIT</sequence>
<name>A0A9N7TGN7_PLEPL</name>
<comment type="caution">
    <text evidence="2">The sequence shown here is derived from an EMBL/GenBank/DDBJ whole genome shotgun (WGS) entry which is preliminary data.</text>
</comment>
<keyword evidence="3" id="KW-1185">Reference proteome</keyword>
<evidence type="ECO:0000256" key="1">
    <source>
        <dbReference type="SAM" id="MobiDB-lite"/>
    </source>
</evidence>
<reference evidence="2" key="1">
    <citation type="submission" date="2020-03" db="EMBL/GenBank/DDBJ databases">
        <authorList>
            <person name="Weist P."/>
        </authorList>
    </citation>
    <scope>NUCLEOTIDE SEQUENCE</scope>
</reference>
<protein>
    <submittedName>
        <fullName evidence="2">Uncharacterized protein</fullName>
    </submittedName>
</protein>
<organism evidence="2 3">
    <name type="scientific">Pleuronectes platessa</name>
    <name type="common">European plaice</name>
    <dbReference type="NCBI Taxonomy" id="8262"/>
    <lineage>
        <taxon>Eukaryota</taxon>
        <taxon>Metazoa</taxon>
        <taxon>Chordata</taxon>
        <taxon>Craniata</taxon>
        <taxon>Vertebrata</taxon>
        <taxon>Euteleostomi</taxon>
        <taxon>Actinopterygii</taxon>
        <taxon>Neopterygii</taxon>
        <taxon>Teleostei</taxon>
        <taxon>Neoteleostei</taxon>
        <taxon>Acanthomorphata</taxon>
        <taxon>Carangaria</taxon>
        <taxon>Pleuronectiformes</taxon>
        <taxon>Pleuronectoidei</taxon>
        <taxon>Pleuronectidae</taxon>
        <taxon>Pleuronectes</taxon>
    </lineage>
</organism>
<feature type="region of interest" description="Disordered" evidence="1">
    <location>
        <begin position="15"/>
        <end position="42"/>
    </location>
</feature>
<dbReference type="EMBL" id="CADEAL010000008">
    <property type="protein sequence ID" value="CAB1412580.1"/>
    <property type="molecule type" value="Genomic_DNA"/>
</dbReference>
<dbReference type="AlphaFoldDB" id="A0A9N7TGN7"/>